<gene>
    <name evidence="2" type="ORF">lpari_01784</name>
</gene>
<dbReference type="PATRIC" id="fig|45071.6.peg.2574"/>
<proteinExistence type="predicted"/>
<protein>
    <submittedName>
        <fullName evidence="2">Uncharacterized protein</fullName>
    </submittedName>
</protein>
<dbReference type="RefSeq" id="WP_058518167.1">
    <property type="nucleotide sequence ID" value="NZ_CAAAIE010000011.1"/>
</dbReference>
<dbReference type="AlphaFoldDB" id="A0A1E5JS11"/>
<comment type="caution">
    <text evidence="2">The sequence shown here is derived from an EMBL/GenBank/DDBJ whole genome shotgun (WGS) entry which is preliminary data.</text>
</comment>
<evidence type="ECO:0000313" key="2">
    <source>
        <dbReference type="EMBL" id="OEH47302.1"/>
    </source>
</evidence>
<name>A0A1E5JS11_9GAMM</name>
<keyword evidence="3" id="KW-1185">Reference proteome</keyword>
<organism evidence="2 3">
    <name type="scientific">Legionella parisiensis</name>
    <dbReference type="NCBI Taxonomy" id="45071"/>
    <lineage>
        <taxon>Bacteria</taxon>
        <taxon>Pseudomonadati</taxon>
        <taxon>Pseudomonadota</taxon>
        <taxon>Gammaproteobacteria</taxon>
        <taxon>Legionellales</taxon>
        <taxon>Legionellaceae</taxon>
        <taxon>Legionella</taxon>
    </lineage>
</organism>
<evidence type="ECO:0000256" key="1">
    <source>
        <dbReference type="SAM" id="Coils"/>
    </source>
</evidence>
<accession>A0A1E5JS11</accession>
<reference evidence="2 3" key="1">
    <citation type="submission" date="2016-02" db="EMBL/GenBank/DDBJ databases">
        <title>Secondary metabolites in Legionella.</title>
        <authorList>
            <person name="Tobias N.J."/>
            <person name="Bode H.B."/>
        </authorList>
    </citation>
    <scope>NUCLEOTIDE SEQUENCE [LARGE SCALE GENOMIC DNA]</scope>
    <source>
        <strain evidence="2 3">DSM 19216</strain>
    </source>
</reference>
<dbReference type="Proteomes" id="UP000095229">
    <property type="component" value="Unassembled WGS sequence"/>
</dbReference>
<sequence length="366" mass="41616">MSREKLHQEIAEILQKKMQEKGIKCEWIADANGIVGRVDEEAYKAKEQILKGIFGRNVARNLSHNLEEPVFYKVDYQSPAKLIELLNTLGETDKAIEYQKAIDQENNEIAAKLNQLMKEEHVQWTASIDRVFCTHIQKIDDDAYRTIGRDAGEDAFRDNLKFYGVTVSPKISTALGIEGRADKHLGLVKVEASFSWGEALQELNTQVDKALVSGVTRHKTSITTNKVETVDTTSQFKDRLGGIKQEQVNYSEICDKIAKFCAQYPNVDGLKEMQKLGIRRAAHSTGEIASKALNKAIELAEWKKSDSDFTKGFHHKMRGRVPEVEEFYQQLAKLNPEDPSSVEQFKSFVDRELDIKHEQSGNYRYS</sequence>
<keyword evidence="1" id="KW-0175">Coiled coil</keyword>
<dbReference type="OrthoDB" id="5654326at2"/>
<dbReference type="EMBL" id="LSOG01000051">
    <property type="protein sequence ID" value="OEH47302.1"/>
    <property type="molecule type" value="Genomic_DNA"/>
</dbReference>
<feature type="coiled-coil region" evidence="1">
    <location>
        <begin position="95"/>
        <end position="122"/>
    </location>
</feature>
<dbReference type="STRING" id="45071.Lpar_2397"/>
<evidence type="ECO:0000313" key="3">
    <source>
        <dbReference type="Proteomes" id="UP000095229"/>
    </source>
</evidence>